<dbReference type="RefSeq" id="WP_170226231.1">
    <property type="nucleotide sequence ID" value="NZ_VLKH01000009.1"/>
</dbReference>
<proteinExistence type="predicted"/>
<protein>
    <submittedName>
        <fullName evidence="1">DGC domain-containing protein</fullName>
    </submittedName>
</protein>
<organism evidence="1 2">
    <name type="scientific">Sedimentibacter saalensis</name>
    <dbReference type="NCBI Taxonomy" id="130788"/>
    <lineage>
        <taxon>Bacteria</taxon>
        <taxon>Bacillati</taxon>
        <taxon>Bacillota</taxon>
        <taxon>Tissierellia</taxon>
        <taxon>Sedimentibacter</taxon>
    </lineage>
</organism>
<dbReference type="InterPro" id="IPR014958">
    <property type="entry name" value="DGC"/>
</dbReference>
<name>A0A562J5Z1_9FIRM</name>
<evidence type="ECO:0000313" key="2">
    <source>
        <dbReference type="Proteomes" id="UP000315343"/>
    </source>
</evidence>
<evidence type="ECO:0000313" key="1">
    <source>
        <dbReference type="EMBL" id="TWH78344.1"/>
    </source>
</evidence>
<reference evidence="1 2" key="1">
    <citation type="submission" date="2019-07" db="EMBL/GenBank/DDBJ databases">
        <title>Genomic Encyclopedia of Type Strains, Phase I: the one thousand microbial genomes (KMG-I) project.</title>
        <authorList>
            <person name="Kyrpides N."/>
        </authorList>
    </citation>
    <scope>NUCLEOTIDE SEQUENCE [LARGE SCALE GENOMIC DNA]</scope>
    <source>
        <strain evidence="1 2">DSM 13558</strain>
    </source>
</reference>
<keyword evidence="2" id="KW-1185">Reference proteome</keyword>
<accession>A0A562J5Z1</accession>
<dbReference type="AlphaFoldDB" id="A0A562J5Z1"/>
<dbReference type="EMBL" id="VLKH01000009">
    <property type="protein sequence ID" value="TWH78344.1"/>
    <property type="molecule type" value="Genomic_DNA"/>
</dbReference>
<comment type="caution">
    <text evidence="1">The sequence shown here is derived from an EMBL/GenBank/DDBJ whole genome shotgun (WGS) entry which is preliminary data.</text>
</comment>
<dbReference type="Pfam" id="PF08859">
    <property type="entry name" value="DGC"/>
    <property type="match status" value="1"/>
</dbReference>
<dbReference type="Proteomes" id="UP000315343">
    <property type="component" value="Unassembled WGS sequence"/>
</dbReference>
<gene>
    <name evidence="1" type="ORF">LY60_02800</name>
</gene>
<sequence>MNFMSKIKVIPCSGIGKVYGLMAREAMLRVSGELLPEETETVCLAHIVTGEEDAKEKVEGFTCVTMDGCPKMCAAKNVAFVGGNVVKEFKSIDAMKEHRGIDAGTATFLTDDGWNIVDELADMVKKEILEIIEGEK</sequence>